<feature type="signal peptide" evidence="1">
    <location>
        <begin position="1"/>
        <end position="16"/>
    </location>
</feature>
<evidence type="ECO:0000313" key="2">
    <source>
        <dbReference type="EMBL" id="KAE8149214.1"/>
    </source>
</evidence>
<keyword evidence="1" id="KW-0732">Signal</keyword>
<name>A0A5N6TSE1_ASPAV</name>
<proteinExistence type="predicted"/>
<feature type="chain" id="PRO_5025032185" evidence="1">
    <location>
        <begin position="17"/>
        <end position="125"/>
    </location>
</feature>
<organism evidence="2 3">
    <name type="scientific">Aspergillus avenaceus</name>
    <dbReference type="NCBI Taxonomy" id="36643"/>
    <lineage>
        <taxon>Eukaryota</taxon>
        <taxon>Fungi</taxon>
        <taxon>Dikarya</taxon>
        <taxon>Ascomycota</taxon>
        <taxon>Pezizomycotina</taxon>
        <taxon>Eurotiomycetes</taxon>
        <taxon>Eurotiomycetidae</taxon>
        <taxon>Eurotiales</taxon>
        <taxon>Aspergillaceae</taxon>
        <taxon>Aspergillus</taxon>
        <taxon>Aspergillus subgen. Circumdati</taxon>
    </lineage>
</organism>
<dbReference type="AlphaFoldDB" id="A0A5N6TSE1"/>
<evidence type="ECO:0000256" key="1">
    <source>
        <dbReference type="SAM" id="SignalP"/>
    </source>
</evidence>
<evidence type="ECO:0000313" key="3">
    <source>
        <dbReference type="Proteomes" id="UP000325780"/>
    </source>
</evidence>
<gene>
    <name evidence="2" type="ORF">BDV25DRAFT_141042</name>
</gene>
<reference evidence="2 3" key="1">
    <citation type="submission" date="2019-04" db="EMBL/GenBank/DDBJ databases">
        <title>Friends and foes A comparative genomics study of 23 Aspergillus species from section Flavi.</title>
        <authorList>
            <consortium name="DOE Joint Genome Institute"/>
            <person name="Kjaerbolling I."/>
            <person name="Vesth T."/>
            <person name="Frisvad J.C."/>
            <person name="Nybo J.L."/>
            <person name="Theobald S."/>
            <person name="Kildgaard S."/>
            <person name="Isbrandt T."/>
            <person name="Kuo A."/>
            <person name="Sato A."/>
            <person name="Lyhne E.K."/>
            <person name="Kogle M.E."/>
            <person name="Wiebenga A."/>
            <person name="Kun R.S."/>
            <person name="Lubbers R.J."/>
            <person name="Makela M.R."/>
            <person name="Barry K."/>
            <person name="Chovatia M."/>
            <person name="Clum A."/>
            <person name="Daum C."/>
            <person name="Haridas S."/>
            <person name="He G."/>
            <person name="LaButti K."/>
            <person name="Lipzen A."/>
            <person name="Mondo S."/>
            <person name="Riley R."/>
            <person name="Salamov A."/>
            <person name="Simmons B.A."/>
            <person name="Magnuson J.K."/>
            <person name="Henrissat B."/>
            <person name="Mortensen U.H."/>
            <person name="Larsen T.O."/>
            <person name="Devries R.P."/>
            <person name="Grigoriev I.V."/>
            <person name="Machida M."/>
            <person name="Baker S.E."/>
            <person name="Andersen M.R."/>
        </authorList>
    </citation>
    <scope>NUCLEOTIDE SEQUENCE [LARGE SCALE GENOMIC DNA]</scope>
    <source>
        <strain evidence="2 3">IBT 18842</strain>
    </source>
</reference>
<keyword evidence="3" id="KW-1185">Reference proteome</keyword>
<sequence length="125" mass="13983">MKLLSLLLLFVTLVASTVIPSDGNDLESDPASLRRCGNDMDCWRGYLCCRNICRRTGDCRHVPSIKAIAEENDAGVESDIEARGQIDCVHANDCGRRNWICCNKKCVKKVNDQHVPIECDTRSEN</sequence>
<dbReference type="EMBL" id="ML742131">
    <property type="protein sequence ID" value="KAE8149214.1"/>
    <property type="molecule type" value="Genomic_DNA"/>
</dbReference>
<accession>A0A5N6TSE1</accession>
<dbReference type="Proteomes" id="UP000325780">
    <property type="component" value="Unassembled WGS sequence"/>
</dbReference>
<protein>
    <submittedName>
        <fullName evidence="2">Uncharacterized protein</fullName>
    </submittedName>
</protein>